<reference evidence="1" key="1">
    <citation type="submission" date="2021-01" db="EMBL/GenBank/DDBJ databases">
        <authorList>
            <consortium name="Genoscope - CEA"/>
            <person name="William W."/>
        </authorList>
    </citation>
    <scope>NUCLEOTIDE SEQUENCE</scope>
</reference>
<sequence>MEVLQVSRLKQIRTSRQKSRSQFEHQIQGKDKIIKDEKYLETVGFNYEKKAQNMQQIHKNKLQGFMLFQNISINRSLIDACQHAVMEYDQFRKCTPDIRVLKRKRNGKIIFQTIPKLAFPKQQVASTTQQNFIISRLQLKEQNSFRLTKAFNDEKKGVFFSDRQIQKSEFLINNFQ</sequence>
<protein>
    <submittedName>
        <fullName evidence="1">Uncharacterized protein</fullName>
    </submittedName>
</protein>
<gene>
    <name evidence="1" type="ORF">PSON_ATCC_30995.1.T0270311</name>
</gene>
<comment type="caution">
    <text evidence="1">The sequence shown here is derived from an EMBL/GenBank/DDBJ whole genome shotgun (WGS) entry which is preliminary data.</text>
</comment>
<accession>A0A8S1M3M6</accession>
<organism evidence="1 2">
    <name type="scientific">Paramecium sonneborni</name>
    <dbReference type="NCBI Taxonomy" id="65129"/>
    <lineage>
        <taxon>Eukaryota</taxon>
        <taxon>Sar</taxon>
        <taxon>Alveolata</taxon>
        <taxon>Ciliophora</taxon>
        <taxon>Intramacronucleata</taxon>
        <taxon>Oligohymenophorea</taxon>
        <taxon>Peniculida</taxon>
        <taxon>Parameciidae</taxon>
        <taxon>Paramecium</taxon>
    </lineage>
</organism>
<name>A0A8S1M3M6_9CILI</name>
<evidence type="ECO:0000313" key="1">
    <source>
        <dbReference type="EMBL" id="CAD8071066.1"/>
    </source>
</evidence>
<evidence type="ECO:0000313" key="2">
    <source>
        <dbReference type="Proteomes" id="UP000692954"/>
    </source>
</evidence>
<dbReference type="AlphaFoldDB" id="A0A8S1M3M6"/>
<keyword evidence="2" id="KW-1185">Reference proteome</keyword>
<dbReference type="OrthoDB" id="309103at2759"/>
<dbReference type="Proteomes" id="UP000692954">
    <property type="component" value="Unassembled WGS sequence"/>
</dbReference>
<proteinExistence type="predicted"/>
<dbReference type="EMBL" id="CAJJDN010000027">
    <property type="protein sequence ID" value="CAD8071066.1"/>
    <property type="molecule type" value="Genomic_DNA"/>
</dbReference>